<proteinExistence type="predicted"/>
<dbReference type="EMBL" id="UINC01003613">
    <property type="protein sequence ID" value="SVA07826.1"/>
    <property type="molecule type" value="Genomic_DNA"/>
</dbReference>
<protein>
    <submittedName>
        <fullName evidence="1">Uncharacterized protein</fullName>
    </submittedName>
</protein>
<gene>
    <name evidence="1" type="ORF">METZ01_LOCUS60680</name>
</gene>
<name>A0A381SV36_9ZZZZ</name>
<sequence>MHVLFVQPVFPRSQDEWGEGWDHDWPVWRKMLPQFLDEILPD</sequence>
<accession>A0A381SV36</accession>
<dbReference type="AlphaFoldDB" id="A0A381SV36"/>
<reference evidence="1" key="1">
    <citation type="submission" date="2018-05" db="EMBL/GenBank/DDBJ databases">
        <authorList>
            <person name="Lanie J.A."/>
            <person name="Ng W.-L."/>
            <person name="Kazmierczak K.M."/>
            <person name="Andrzejewski T.M."/>
            <person name="Davidsen T.M."/>
            <person name="Wayne K.J."/>
            <person name="Tettelin H."/>
            <person name="Glass J.I."/>
            <person name="Rusch D."/>
            <person name="Podicherti R."/>
            <person name="Tsui H.-C.T."/>
            <person name="Winkler M.E."/>
        </authorList>
    </citation>
    <scope>NUCLEOTIDE SEQUENCE</scope>
</reference>
<organism evidence="1">
    <name type="scientific">marine metagenome</name>
    <dbReference type="NCBI Taxonomy" id="408172"/>
    <lineage>
        <taxon>unclassified sequences</taxon>
        <taxon>metagenomes</taxon>
        <taxon>ecological metagenomes</taxon>
    </lineage>
</organism>
<evidence type="ECO:0000313" key="1">
    <source>
        <dbReference type="EMBL" id="SVA07826.1"/>
    </source>
</evidence>